<dbReference type="EMBL" id="AP024714">
    <property type="protein sequence ID" value="BCX80554.1"/>
    <property type="molecule type" value="Genomic_DNA"/>
</dbReference>
<evidence type="ECO:0000256" key="11">
    <source>
        <dbReference type="ARBA" id="ARBA00023237"/>
    </source>
</evidence>
<evidence type="ECO:0000256" key="4">
    <source>
        <dbReference type="ARBA" id="ARBA00016202"/>
    </source>
</evidence>
<keyword evidence="10 13" id="KW-0143">Chaperone</keyword>
<keyword evidence="9 13" id="KW-0564">Palmitate</keyword>
<proteinExistence type="inferred from homology"/>
<keyword evidence="5 13" id="KW-0813">Transport</keyword>
<comment type="function">
    <text evidence="13">Plays a critical role in the incorporation of lipoproteins in the outer membrane after they are released by the LolA protein.</text>
</comment>
<dbReference type="SUPFAM" id="SSF89392">
    <property type="entry name" value="Prokaryotic lipoproteins and lipoprotein localization factors"/>
    <property type="match status" value="1"/>
</dbReference>
<sequence>MNRIPLLLLLLALAGCAGWHKPPLPAVGEAERRWRSGLIEHPWQLQGRIGVSGGRDSWHGHLRWEHGQGLDRLVLSGPFGQGGAVVEAGPGWIRLRYPDGRMLESADPNHLLHQVLGVAVPLTALRYWVLGLAAPGPAAVEHDPAGRLRRLRQQGWEVDYLAYGVVTAGALPTKLRLLGPDGVRVKLLIDRWEIDRDRT</sequence>
<evidence type="ECO:0000256" key="13">
    <source>
        <dbReference type="HAMAP-Rule" id="MF_00233"/>
    </source>
</evidence>
<dbReference type="Pfam" id="PF03550">
    <property type="entry name" value="LolB"/>
    <property type="match status" value="1"/>
</dbReference>
<keyword evidence="16" id="KW-1185">Reference proteome</keyword>
<dbReference type="KEGG" id="mcau:MIT9_P0127"/>
<comment type="subcellular location">
    <subcellularLocation>
        <location evidence="1 13">Cell outer membrane</location>
        <topology evidence="1 13">Lipid-anchor</topology>
    </subcellularLocation>
</comment>
<comment type="subunit">
    <text evidence="3 13">Monomer.</text>
</comment>
<keyword evidence="7 13" id="KW-0653">Protein transport</keyword>
<keyword evidence="6 13" id="KW-0732">Signal</keyword>
<reference evidence="16" key="1">
    <citation type="journal article" date="2024" name="Int. J. Syst. Evol. Microbiol.">
        <title>Methylomarinovum tepidoasis sp. nov., a moderately thermophilic methanotroph of the family Methylothermaceae isolated from a deep-sea hydrothermal field.</title>
        <authorList>
            <person name="Hirayama H."/>
            <person name="Takaki Y."/>
            <person name="Abe M."/>
            <person name="Miyazaki M."/>
            <person name="Uematsu K."/>
            <person name="Matsui Y."/>
            <person name="Takai K."/>
        </authorList>
    </citation>
    <scope>NUCLEOTIDE SEQUENCE [LARGE SCALE GENOMIC DNA]</scope>
    <source>
        <strain evidence="16">IT-9</strain>
    </source>
</reference>
<protein>
    <recommendedName>
        <fullName evidence="4 13">Outer-membrane lipoprotein LolB</fullName>
    </recommendedName>
</protein>
<dbReference type="PROSITE" id="PS51257">
    <property type="entry name" value="PROKAR_LIPOPROTEIN"/>
    <property type="match status" value="1"/>
</dbReference>
<evidence type="ECO:0000256" key="9">
    <source>
        <dbReference type="ARBA" id="ARBA00023139"/>
    </source>
</evidence>
<organism evidence="15 16">
    <name type="scientific">Methylomarinovum caldicuralii</name>
    <dbReference type="NCBI Taxonomy" id="438856"/>
    <lineage>
        <taxon>Bacteria</taxon>
        <taxon>Pseudomonadati</taxon>
        <taxon>Pseudomonadota</taxon>
        <taxon>Gammaproteobacteria</taxon>
        <taxon>Methylococcales</taxon>
        <taxon>Methylothermaceae</taxon>
        <taxon>Methylomarinovum</taxon>
    </lineage>
</organism>
<dbReference type="NCBIfam" id="TIGR00548">
    <property type="entry name" value="lolB"/>
    <property type="match status" value="1"/>
</dbReference>
<evidence type="ECO:0000256" key="12">
    <source>
        <dbReference type="ARBA" id="ARBA00023288"/>
    </source>
</evidence>
<evidence type="ECO:0000256" key="10">
    <source>
        <dbReference type="ARBA" id="ARBA00023186"/>
    </source>
</evidence>
<gene>
    <name evidence="13" type="primary">lolB</name>
    <name evidence="15" type="ORF">MIT9_P0127</name>
</gene>
<accession>A0AAU9C800</accession>
<evidence type="ECO:0000256" key="7">
    <source>
        <dbReference type="ARBA" id="ARBA00022927"/>
    </source>
</evidence>
<evidence type="ECO:0000256" key="1">
    <source>
        <dbReference type="ARBA" id="ARBA00004459"/>
    </source>
</evidence>
<comment type="similarity">
    <text evidence="2 13">Belongs to the LolB family.</text>
</comment>
<keyword evidence="12 13" id="KW-0449">Lipoprotein</keyword>
<dbReference type="GO" id="GO:0044874">
    <property type="term" value="P:lipoprotein localization to outer membrane"/>
    <property type="evidence" value="ECO:0007669"/>
    <property type="project" value="UniProtKB-UniRule"/>
</dbReference>
<evidence type="ECO:0000256" key="3">
    <source>
        <dbReference type="ARBA" id="ARBA00011245"/>
    </source>
</evidence>
<dbReference type="RefSeq" id="WP_317705528.1">
    <property type="nucleotide sequence ID" value="NZ_AP024714.1"/>
</dbReference>
<dbReference type="Proteomes" id="UP001321825">
    <property type="component" value="Chromosome"/>
</dbReference>
<feature type="chain" id="PRO_5043919500" description="Outer-membrane lipoprotein LolB" evidence="14">
    <location>
        <begin position="18"/>
        <end position="199"/>
    </location>
</feature>
<dbReference type="Gene3D" id="2.50.20.10">
    <property type="entry name" value="Lipoprotein localisation LolA/LolB/LppX"/>
    <property type="match status" value="1"/>
</dbReference>
<dbReference type="HAMAP" id="MF_00233">
    <property type="entry name" value="LolB"/>
    <property type="match status" value="1"/>
</dbReference>
<dbReference type="GO" id="GO:0009279">
    <property type="term" value="C:cell outer membrane"/>
    <property type="evidence" value="ECO:0007669"/>
    <property type="project" value="UniProtKB-SubCell"/>
</dbReference>
<evidence type="ECO:0000256" key="8">
    <source>
        <dbReference type="ARBA" id="ARBA00023136"/>
    </source>
</evidence>
<evidence type="ECO:0000256" key="2">
    <source>
        <dbReference type="ARBA" id="ARBA00009696"/>
    </source>
</evidence>
<evidence type="ECO:0000256" key="6">
    <source>
        <dbReference type="ARBA" id="ARBA00022729"/>
    </source>
</evidence>
<evidence type="ECO:0000256" key="5">
    <source>
        <dbReference type="ARBA" id="ARBA00022448"/>
    </source>
</evidence>
<dbReference type="GO" id="GO:0015031">
    <property type="term" value="P:protein transport"/>
    <property type="evidence" value="ECO:0007669"/>
    <property type="project" value="UniProtKB-KW"/>
</dbReference>
<dbReference type="InterPro" id="IPR029046">
    <property type="entry name" value="LolA/LolB/LppX"/>
</dbReference>
<dbReference type="InterPro" id="IPR004565">
    <property type="entry name" value="OM_lipoprot_LolB"/>
</dbReference>
<keyword evidence="11 13" id="KW-0998">Cell outer membrane</keyword>
<dbReference type="CDD" id="cd16326">
    <property type="entry name" value="LolB"/>
    <property type="match status" value="1"/>
</dbReference>
<feature type="signal peptide" evidence="14">
    <location>
        <begin position="1"/>
        <end position="17"/>
    </location>
</feature>
<evidence type="ECO:0000313" key="16">
    <source>
        <dbReference type="Proteomes" id="UP001321825"/>
    </source>
</evidence>
<name>A0AAU9C800_9GAMM</name>
<dbReference type="AlphaFoldDB" id="A0AAU9C800"/>
<evidence type="ECO:0000256" key="14">
    <source>
        <dbReference type="SAM" id="SignalP"/>
    </source>
</evidence>
<keyword evidence="8 13" id="KW-0472">Membrane</keyword>
<evidence type="ECO:0000313" key="15">
    <source>
        <dbReference type="EMBL" id="BCX80554.1"/>
    </source>
</evidence>